<reference evidence="3 4" key="1">
    <citation type="journal article" date="2013" name="BMC Genomics">
        <title>Reconstruction of the lipid metabolism for the microalga Monoraphidium neglectum from its genome sequence reveals characteristics suitable for biofuel production.</title>
        <authorList>
            <person name="Bogen C."/>
            <person name="Al-Dilaimi A."/>
            <person name="Albersmeier A."/>
            <person name="Wichmann J."/>
            <person name="Grundmann M."/>
            <person name="Rupp O."/>
            <person name="Lauersen K.J."/>
            <person name="Blifernez-Klassen O."/>
            <person name="Kalinowski J."/>
            <person name="Goesmann A."/>
            <person name="Mussgnug J.H."/>
            <person name="Kruse O."/>
        </authorList>
    </citation>
    <scope>NUCLEOTIDE SEQUENCE [LARGE SCALE GENOMIC DNA]</scope>
    <source>
        <strain evidence="3 4">SAG 48.87</strain>
    </source>
</reference>
<feature type="transmembrane region" description="Helical" evidence="2">
    <location>
        <begin position="84"/>
        <end position="104"/>
    </location>
</feature>
<evidence type="ECO:0000313" key="4">
    <source>
        <dbReference type="Proteomes" id="UP000054498"/>
    </source>
</evidence>
<comment type="similarity">
    <text evidence="1">Belongs to the EMC7 family.</text>
</comment>
<dbReference type="GO" id="GO:0072546">
    <property type="term" value="C:EMC complex"/>
    <property type="evidence" value="ECO:0007669"/>
    <property type="project" value="TreeGrafter"/>
</dbReference>
<dbReference type="OrthoDB" id="27095at2759"/>
<evidence type="ECO:0008006" key="5">
    <source>
        <dbReference type="Google" id="ProtNLM"/>
    </source>
</evidence>
<evidence type="ECO:0000256" key="1">
    <source>
        <dbReference type="ARBA" id="ARBA00008880"/>
    </source>
</evidence>
<dbReference type="KEGG" id="mng:MNEG_8272"/>
<keyword evidence="2" id="KW-0472">Membrane</keyword>
<dbReference type="InterPro" id="IPR039163">
    <property type="entry name" value="EMC7"/>
</dbReference>
<dbReference type="RefSeq" id="XP_013898713.1">
    <property type="nucleotide sequence ID" value="XM_014043259.1"/>
</dbReference>
<keyword evidence="2" id="KW-0812">Transmembrane</keyword>
<proteinExistence type="inferred from homology"/>
<dbReference type="GO" id="GO:0030246">
    <property type="term" value="F:carbohydrate binding"/>
    <property type="evidence" value="ECO:0007669"/>
    <property type="project" value="InterPro"/>
</dbReference>
<dbReference type="AlphaFoldDB" id="A0A0D2KWS6"/>
<gene>
    <name evidence="3" type="ORF">MNEG_8272</name>
</gene>
<evidence type="ECO:0000256" key="2">
    <source>
        <dbReference type="SAM" id="Phobius"/>
    </source>
</evidence>
<sequence length="156" mass="16589">MMHVYAFTTVDGLNTEPLPPGSVIEVIATSSSGQEIRTFADKDGLFWLREVPPGTHIVSAYNIKFVFPEYYEPRKPLDIRGIVMSPYGLMIGFSVFIMVVMPMMKMDPEEYREAMSSISGGGAGASGGQAGGGAAIAAPQGLGAVTQRRAAAGRGR</sequence>
<dbReference type="Proteomes" id="UP000054498">
    <property type="component" value="Unassembled WGS sequence"/>
</dbReference>
<evidence type="ECO:0000313" key="3">
    <source>
        <dbReference type="EMBL" id="KIY99693.1"/>
    </source>
</evidence>
<dbReference type="SUPFAM" id="SSF49452">
    <property type="entry name" value="Starch-binding domain-like"/>
    <property type="match status" value="1"/>
</dbReference>
<dbReference type="InterPro" id="IPR013784">
    <property type="entry name" value="Carb-bd-like_fold"/>
</dbReference>
<organism evidence="3 4">
    <name type="scientific">Monoraphidium neglectum</name>
    <dbReference type="NCBI Taxonomy" id="145388"/>
    <lineage>
        <taxon>Eukaryota</taxon>
        <taxon>Viridiplantae</taxon>
        <taxon>Chlorophyta</taxon>
        <taxon>core chlorophytes</taxon>
        <taxon>Chlorophyceae</taxon>
        <taxon>CS clade</taxon>
        <taxon>Sphaeropleales</taxon>
        <taxon>Selenastraceae</taxon>
        <taxon>Monoraphidium</taxon>
    </lineage>
</organism>
<dbReference type="PANTHER" id="PTHR13605">
    <property type="entry name" value="ER MEMBRANE PROTEIN COMPLEX SUBUNIT 7"/>
    <property type="match status" value="1"/>
</dbReference>
<keyword evidence="4" id="KW-1185">Reference proteome</keyword>
<dbReference type="EMBL" id="KK101771">
    <property type="protein sequence ID" value="KIY99693.1"/>
    <property type="molecule type" value="Genomic_DNA"/>
</dbReference>
<keyword evidence="2" id="KW-1133">Transmembrane helix</keyword>
<dbReference type="PANTHER" id="PTHR13605:SF4">
    <property type="entry name" value="ER MEMBRANE PROTEIN COMPLEX SUBUNIT 7"/>
    <property type="match status" value="1"/>
</dbReference>
<dbReference type="GeneID" id="25741148"/>
<dbReference type="STRING" id="145388.A0A0D2KWS6"/>
<name>A0A0D2KWS6_9CHLO</name>
<protein>
    <recommendedName>
        <fullName evidence="5">ER membrane protein complex subunit 7 beta-sandwich domain-containing protein</fullName>
    </recommendedName>
</protein>
<accession>A0A0D2KWS6</accession>